<evidence type="ECO:0000256" key="2">
    <source>
        <dbReference type="ARBA" id="ARBA00022730"/>
    </source>
</evidence>
<reference evidence="9 10" key="1">
    <citation type="journal article" date="2016" name="Nat. Commun.">
        <title>Thousands of microbial genomes shed light on interconnected biogeochemical processes in an aquifer system.</title>
        <authorList>
            <person name="Anantharaman K."/>
            <person name="Brown C.T."/>
            <person name="Hug L.A."/>
            <person name="Sharon I."/>
            <person name="Castelle C.J."/>
            <person name="Probst A.J."/>
            <person name="Thomas B.C."/>
            <person name="Singh A."/>
            <person name="Wilkins M.J."/>
            <person name="Karaoz U."/>
            <person name="Brodie E.L."/>
            <person name="Williams K.H."/>
            <person name="Hubbard S.S."/>
            <person name="Banfield J.F."/>
        </authorList>
    </citation>
    <scope>NUCLEOTIDE SEQUENCE [LARGE SCALE GENOMIC DNA]</scope>
</reference>
<dbReference type="Gene3D" id="2.40.30.10">
    <property type="entry name" value="Translation factors"/>
    <property type="match status" value="1"/>
</dbReference>
<evidence type="ECO:0000256" key="8">
    <source>
        <dbReference type="SAM" id="MobiDB-lite"/>
    </source>
</evidence>
<evidence type="ECO:0000256" key="4">
    <source>
        <dbReference type="ARBA" id="ARBA00022980"/>
    </source>
</evidence>
<feature type="compositionally biased region" description="Polar residues" evidence="8">
    <location>
        <begin position="160"/>
        <end position="170"/>
    </location>
</feature>
<keyword evidence="5" id="KW-0687">Ribonucleoprotein</keyword>
<dbReference type="GO" id="GO:0003735">
    <property type="term" value="F:structural constituent of ribosome"/>
    <property type="evidence" value="ECO:0007669"/>
    <property type="project" value="InterPro"/>
</dbReference>
<sequence length="187" mass="19881">MDKYIQAKKVNMTQVWTAEGKVVPVTVLHVDAGSEISDLQPGTVIHISGRSRGRGFAGPVKRHGFHGAPASHGHDHPRAVGSIGNRFPQHTRPGMRMAGRMGGKNATVKNSIVITVDVENKLIVVKGGVPGHPESKVKIGVTAEKKTAPEIVKYVTAPTSQTFLTETKAQTEVPESPKAQEGEANAS</sequence>
<proteinExistence type="inferred from homology"/>
<dbReference type="InterPro" id="IPR009000">
    <property type="entry name" value="Transl_B-barrel_sf"/>
</dbReference>
<dbReference type="GO" id="GO:0022625">
    <property type="term" value="C:cytosolic large ribosomal subunit"/>
    <property type="evidence" value="ECO:0007669"/>
    <property type="project" value="TreeGrafter"/>
</dbReference>
<evidence type="ECO:0000313" key="10">
    <source>
        <dbReference type="Proteomes" id="UP000176864"/>
    </source>
</evidence>
<organism evidence="9 10">
    <name type="scientific">Candidatus Doudnabacteria bacterium RIFCSPHIGHO2_01_FULL_46_14</name>
    <dbReference type="NCBI Taxonomy" id="1817824"/>
    <lineage>
        <taxon>Bacteria</taxon>
        <taxon>Candidatus Doudnaibacteriota</taxon>
    </lineage>
</organism>
<dbReference type="PANTHER" id="PTHR11229">
    <property type="entry name" value="50S RIBOSOMAL PROTEIN L3"/>
    <property type="match status" value="1"/>
</dbReference>
<dbReference type="InterPro" id="IPR000597">
    <property type="entry name" value="Ribosomal_uL3"/>
</dbReference>
<comment type="caution">
    <text evidence="9">The sequence shown here is derived from an EMBL/GenBank/DDBJ whole genome shotgun (WGS) entry which is preliminary data.</text>
</comment>
<dbReference type="Pfam" id="PF00297">
    <property type="entry name" value="Ribosomal_L3"/>
    <property type="match status" value="1"/>
</dbReference>
<evidence type="ECO:0000313" key="9">
    <source>
        <dbReference type="EMBL" id="OGE78270.1"/>
    </source>
</evidence>
<dbReference type="AlphaFoldDB" id="A0A1F5NLK0"/>
<keyword evidence="3" id="KW-0694">RNA-binding</keyword>
<comment type="similarity">
    <text evidence="1">Belongs to the universal ribosomal protein uL3 family.</text>
</comment>
<keyword evidence="2" id="KW-0699">rRNA-binding</keyword>
<feature type="region of interest" description="Disordered" evidence="8">
    <location>
        <begin position="160"/>
        <end position="187"/>
    </location>
</feature>
<dbReference type="STRING" id="1817824.A2751_03915"/>
<dbReference type="GO" id="GO:0019843">
    <property type="term" value="F:rRNA binding"/>
    <property type="evidence" value="ECO:0007669"/>
    <property type="project" value="UniProtKB-KW"/>
</dbReference>
<name>A0A1F5NLK0_9BACT</name>
<evidence type="ECO:0000256" key="6">
    <source>
        <dbReference type="ARBA" id="ARBA00035243"/>
    </source>
</evidence>
<accession>A0A1F5NLK0</accession>
<evidence type="ECO:0000256" key="1">
    <source>
        <dbReference type="ARBA" id="ARBA00006540"/>
    </source>
</evidence>
<dbReference type="GO" id="GO:0006412">
    <property type="term" value="P:translation"/>
    <property type="evidence" value="ECO:0007669"/>
    <property type="project" value="InterPro"/>
</dbReference>
<gene>
    <name evidence="9" type="ORF">A2751_03915</name>
</gene>
<dbReference type="PANTHER" id="PTHR11229:SF16">
    <property type="entry name" value="LARGE RIBOSOMAL SUBUNIT PROTEIN UL3C"/>
    <property type="match status" value="1"/>
</dbReference>
<dbReference type="SUPFAM" id="SSF50447">
    <property type="entry name" value="Translation proteins"/>
    <property type="match status" value="1"/>
</dbReference>
<evidence type="ECO:0000256" key="3">
    <source>
        <dbReference type="ARBA" id="ARBA00022884"/>
    </source>
</evidence>
<dbReference type="EMBL" id="MFEK01000014">
    <property type="protein sequence ID" value="OGE78270.1"/>
    <property type="molecule type" value="Genomic_DNA"/>
</dbReference>
<dbReference type="Proteomes" id="UP000176864">
    <property type="component" value="Unassembled WGS sequence"/>
</dbReference>
<protein>
    <recommendedName>
        <fullName evidence="6">Large ribosomal subunit protein uL3</fullName>
    </recommendedName>
    <alternativeName>
        <fullName evidence="7">50S ribosomal protein L3</fullName>
    </alternativeName>
</protein>
<keyword evidence="4 9" id="KW-0689">Ribosomal protein</keyword>
<dbReference type="InterPro" id="IPR019927">
    <property type="entry name" value="Ribosomal_uL3_bac/org-type"/>
</dbReference>
<evidence type="ECO:0000256" key="7">
    <source>
        <dbReference type="ARBA" id="ARBA00035457"/>
    </source>
</evidence>
<evidence type="ECO:0000256" key="5">
    <source>
        <dbReference type="ARBA" id="ARBA00023274"/>
    </source>
</evidence>